<dbReference type="Proteomes" id="UP000324974">
    <property type="component" value="Chromosome"/>
</dbReference>
<proteinExistence type="predicted"/>
<accession>A0A5C1AM82</accession>
<gene>
    <name evidence="2" type="ORF">PX52LOC_06133</name>
</gene>
<reference evidence="3" key="1">
    <citation type="submission" date="2019-08" db="EMBL/GenBank/DDBJ databases">
        <title>Limnoglobus roseus gen. nov., sp. nov., a novel freshwater planctomycete with a giant genome from the family Gemmataceae.</title>
        <authorList>
            <person name="Kulichevskaya I.S."/>
            <person name="Naumoff D.G."/>
            <person name="Miroshnikov K."/>
            <person name="Ivanova A."/>
            <person name="Philippov D.A."/>
            <person name="Hakobyan A."/>
            <person name="Rijpstra I.C."/>
            <person name="Sinninghe Damste J.S."/>
            <person name="Liesack W."/>
            <person name="Dedysh S.N."/>
        </authorList>
    </citation>
    <scope>NUCLEOTIDE SEQUENCE [LARGE SCALE GENOMIC DNA]</scope>
    <source>
        <strain evidence="3">PX52</strain>
    </source>
</reference>
<organism evidence="2 3">
    <name type="scientific">Limnoglobus roseus</name>
    <dbReference type="NCBI Taxonomy" id="2598579"/>
    <lineage>
        <taxon>Bacteria</taxon>
        <taxon>Pseudomonadati</taxon>
        <taxon>Planctomycetota</taxon>
        <taxon>Planctomycetia</taxon>
        <taxon>Gemmatales</taxon>
        <taxon>Gemmataceae</taxon>
        <taxon>Limnoglobus</taxon>
    </lineage>
</organism>
<evidence type="ECO:0000313" key="3">
    <source>
        <dbReference type="Proteomes" id="UP000324974"/>
    </source>
</evidence>
<sequence>MAPPPAFALAPDYLEPVRGPADYTVDAVEEWHLRRRLSDGQWFGEQLLHARRLLPVFEAAYPGDDSARRLIRAARGGDRDEIDEVRMTTDFAEMFDGEGEDGEDADLLYDPPGGPQAMPVYAEGTAAAVAREVASHTALTLRKYMRGTAAGWASGVTLGAIEAVRRLLVERGEVGSALTLAERARMDYLRVCRICVPIRGWREAWASAEARAWAAKIVASDEWFYYPQLARALEAAGCSEPWLLRLLRDASAWPLLRVSWVLAKLQGQDEDLYFDAAGNPVENPYLDEQEEDPPETAPAERGRKRRSK</sequence>
<dbReference type="AlphaFoldDB" id="A0A5C1AM82"/>
<protein>
    <submittedName>
        <fullName evidence="2">Uncharacterized protein</fullName>
    </submittedName>
</protein>
<dbReference type="EMBL" id="CP042425">
    <property type="protein sequence ID" value="QEL19076.1"/>
    <property type="molecule type" value="Genomic_DNA"/>
</dbReference>
<keyword evidence="3" id="KW-1185">Reference proteome</keyword>
<feature type="region of interest" description="Disordered" evidence="1">
    <location>
        <begin position="275"/>
        <end position="308"/>
    </location>
</feature>
<dbReference type="KEGG" id="lrs:PX52LOC_06133"/>
<evidence type="ECO:0000256" key="1">
    <source>
        <dbReference type="SAM" id="MobiDB-lite"/>
    </source>
</evidence>
<dbReference type="RefSeq" id="WP_149113513.1">
    <property type="nucleotide sequence ID" value="NZ_CP042425.1"/>
</dbReference>
<name>A0A5C1AM82_9BACT</name>
<evidence type="ECO:0000313" key="2">
    <source>
        <dbReference type="EMBL" id="QEL19076.1"/>
    </source>
</evidence>
<feature type="compositionally biased region" description="Acidic residues" evidence="1">
    <location>
        <begin position="285"/>
        <end position="294"/>
    </location>
</feature>